<dbReference type="Proteomes" id="UP000054988">
    <property type="component" value="Unassembled WGS sequence"/>
</dbReference>
<feature type="compositionally biased region" description="Low complexity" evidence="1">
    <location>
        <begin position="59"/>
        <end position="74"/>
    </location>
</feature>
<sequence>MTDSHSHVHRAEHGTLDIYSPNSREDNYNFCYDALPLAFRRVYSDNPDEFHLVYPPASPTSEPSQSSQESSQGSNDSILNDIEQLLRARPADTTGNHRDNLAESIAPEISVTSYPPHVFIKPFNHALEHSLPHTLPSIFLPSTLLEAHASLGGRWLTSPSSTPASQRISSPRQLTSPLENSSRSSPRSPFENIFSDLIRYPLSSPPPASPSPISRSDPHPNSDQDTQITYTPCFLPTTTTPTRSRFSSSKSPLSSPLTPMSEEIEPLSTLPPKFKMKIKPDATDSSTSTRKRKSQNDLPDSSVPVMKRTRCSIRQLLRETRVQDTASEPFLSPPRIRRESRQKSSKEAPNTVQYELVDGDQPAAVMESSVRSTLNAPAADTLDECASSSSSSLSPDPEDPLDPSSSSRHFSRRAFSQTIPNEISPELQLFYRRFPASSYFKLHDADPPTKLLNKAHPGGTYNPPKGPFDLYTPRFVKGKGREKMGLCPICIESIERGGEGKAVWLAMKFSAYKCYHMQYMHGISASSSLPFFPPLAFRVSKRPRVQKSEKSTITEGKCHQCRKWIPVEGVKDVEVKVKEIFWWKHAAACHRSQVSREDIAAAIDDSIEKDEVFRRLREFEVEMEAEAHTLVCLAALPFALATLIVETAPDRSQPYILPNLHGSAVNFGGLILRTLVSNNTTEGALSIAAAGVNSGTSPLSLIHHHREVEAFYTLKSSVQVFHNYDSGREMRANDFALLAPGHNHTYRMNDLDFQLSLCMAHSGIDYPVEVLTAMPKSNNTPAPRNTIHTDWMNEMTKDGLSTWRVADQKLSDDADTPYFISSNRGLKYLSRDSGTIIAQLASARQTNGKLSVNNHPQAGTEKPHCQL</sequence>
<dbReference type="AlphaFoldDB" id="A0A0W0FIM8"/>
<dbReference type="PANTHER" id="PTHR28125">
    <property type="entry name" value="MEIOTIC EXPRESSION UP-REGULATED PROTEIN 26"/>
    <property type="match status" value="1"/>
</dbReference>
<dbReference type="InterPro" id="IPR014710">
    <property type="entry name" value="RmlC-like_jellyroll"/>
</dbReference>
<feature type="region of interest" description="Disordered" evidence="1">
    <location>
        <begin position="50"/>
        <end position="75"/>
    </location>
</feature>
<feature type="compositionally biased region" description="Basic and acidic residues" evidence="1">
    <location>
        <begin position="336"/>
        <end position="346"/>
    </location>
</feature>
<dbReference type="eggNOG" id="ENOG502S1PM">
    <property type="taxonomic scope" value="Eukaryota"/>
</dbReference>
<gene>
    <name evidence="3" type="ORF">WG66_11246</name>
</gene>
<evidence type="ECO:0000259" key="2">
    <source>
        <dbReference type="Pfam" id="PF14616"/>
    </source>
</evidence>
<dbReference type="PANTHER" id="PTHR28125:SF2">
    <property type="entry name" value="MEIOTIC EXPRESSION UP-REGULATED PROTEIN 26"/>
    <property type="match status" value="1"/>
</dbReference>
<proteinExistence type="predicted"/>
<feature type="region of interest" description="Disordered" evidence="1">
    <location>
        <begin position="382"/>
        <end position="412"/>
    </location>
</feature>
<dbReference type="Pfam" id="PF14616">
    <property type="entry name" value="Rua1_C"/>
    <property type="match status" value="1"/>
</dbReference>
<dbReference type="EMBL" id="LATX01001921">
    <property type="protein sequence ID" value="KTB36166.1"/>
    <property type="molecule type" value="Genomic_DNA"/>
</dbReference>
<evidence type="ECO:0000313" key="3">
    <source>
        <dbReference type="EMBL" id="KTB36166.1"/>
    </source>
</evidence>
<name>A0A0W0FIM8_MONRR</name>
<feature type="region of interest" description="Disordered" evidence="1">
    <location>
        <begin position="848"/>
        <end position="867"/>
    </location>
</feature>
<feature type="compositionally biased region" description="Low complexity" evidence="1">
    <location>
        <begin position="402"/>
        <end position="412"/>
    </location>
</feature>
<dbReference type="Gene3D" id="2.60.120.10">
    <property type="entry name" value="Jelly Rolls"/>
    <property type="match status" value="1"/>
</dbReference>
<evidence type="ECO:0000313" key="4">
    <source>
        <dbReference type="Proteomes" id="UP000054988"/>
    </source>
</evidence>
<organism evidence="3 4">
    <name type="scientific">Moniliophthora roreri</name>
    <name type="common">Frosty pod rot fungus</name>
    <name type="synonym">Monilia roreri</name>
    <dbReference type="NCBI Taxonomy" id="221103"/>
    <lineage>
        <taxon>Eukaryota</taxon>
        <taxon>Fungi</taxon>
        <taxon>Dikarya</taxon>
        <taxon>Basidiomycota</taxon>
        <taxon>Agaricomycotina</taxon>
        <taxon>Agaricomycetes</taxon>
        <taxon>Agaricomycetidae</taxon>
        <taxon>Agaricales</taxon>
        <taxon>Marasmiineae</taxon>
        <taxon>Marasmiaceae</taxon>
        <taxon>Moniliophthora</taxon>
    </lineage>
</organism>
<feature type="compositionally biased region" description="Polar residues" evidence="1">
    <location>
        <begin position="157"/>
        <end position="187"/>
    </location>
</feature>
<evidence type="ECO:0000256" key="1">
    <source>
        <dbReference type="SAM" id="MobiDB-lite"/>
    </source>
</evidence>
<accession>A0A0W0FIM8</accession>
<reference evidence="3 4" key="1">
    <citation type="submission" date="2015-12" db="EMBL/GenBank/DDBJ databases">
        <title>Draft genome sequence of Moniliophthora roreri, the causal agent of frosty pod rot of cacao.</title>
        <authorList>
            <person name="Aime M.C."/>
            <person name="Diaz-Valderrama J.R."/>
            <person name="Kijpornyongpan T."/>
            <person name="Phillips-Mora W."/>
        </authorList>
    </citation>
    <scope>NUCLEOTIDE SEQUENCE [LARGE SCALE GENOMIC DNA]</scope>
    <source>
        <strain evidence="3 4">MCA 2952</strain>
    </source>
</reference>
<feature type="region of interest" description="Disordered" evidence="1">
    <location>
        <begin position="204"/>
        <end position="352"/>
    </location>
</feature>
<feature type="domain" description="Transcription regulator Rua1 C-terminal" evidence="2">
    <location>
        <begin position="468"/>
        <end position="590"/>
    </location>
</feature>
<feature type="compositionally biased region" description="Low complexity" evidence="1">
    <location>
        <begin position="231"/>
        <end position="259"/>
    </location>
</feature>
<comment type="caution">
    <text evidence="3">The sequence shown here is derived from an EMBL/GenBank/DDBJ whole genome shotgun (WGS) entry which is preliminary data.</text>
</comment>
<feature type="compositionally biased region" description="Polar residues" evidence="1">
    <location>
        <begin position="848"/>
        <end position="857"/>
    </location>
</feature>
<dbReference type="InterPro" id="IPR011051">
    <property type="entry name" value="RmlC_Cupin_sf"/>
</dbReference>
<feature type="region of interest" description="Disordered" evidence="1">
    <location>
        <begin position="156"/>
        <end position="190"/>
    </location>
</feature>
<dbReference type="SUPFAM" id="SSF51182">
    <property type="entry name" value="RmlC-like cupins"/>
    <property type="match status" value="1"/>
</dbReference>
<dbReference type="InterPro" id="IPR028012">
    <property type="entry name" value="Rua1_C"/>
</dbReference>
<protein>
    <recommendedName>
        <fullName evidence="2">Transcription regulator Rua1 C-terminal domain-containing protein</fullName>
    </recommendedName>
</protein>